<dbReference type="STRING" id="1404245.CGLY_00585"/>
<dbReference type="Proteomes" id="UP000023703">
    <property type="component" value="Chromosome"/>
</dbReference>
<dbReference type="PROSITE" id="PS51819">
    <property type="entry name" value="VOC"/>
    <property type="match status" value="1"/>
</dbReference>
<gene>
    <name evidence="2" type="ORF">CGLY_00585</name>
</gene>
<dbReference type="InterPro" id="IPR052164">
    <property type="entry name" value="Anthracycline_SecMetBiosynth"/>
</dbReference>
<dbReference type="HOGENOM" id="CLU_127592_1_0_11"/>
<proteinExistence type="predicted"/>
<evidence type="ECO:0000313" key="2">
    <source>
        <dbReference type="EMBL" id="AHW62565.1"/>
    </source>
</evidence>
<dbReference type="PANTHER" id="PTHR33993:SF1">
    <property type="entry name" value="GLYOXALASE FAMILY PROTEIN"/>
    <property type="match status" value="1"/>
</dbReference>
<dbReference type="Gene3D" id="3.10.180.10">
    <property type="entry name" value="2,3-Dihydroxybiphenyl 1,2-Dioxygenase, domain 1"/>
    <property type="match status" value="1"/>
</dbReference>
<dbReference type="AlphaFoldDB" id="X5E513"/>
<dbReference type="InterPro" id="IPR029068">
    <property type="entry name" value="Glyas_Bleomycin-R_OHBP_Dase"/>
</dbReference>
<dbReference type="InterPro" id="IPR004360">
    <property type="entry name" value="Glyas_Fos-R_dOase_dom"/>
</dbReference>
<dbReference type="InterPro" id="IPR037523">
    <property type="entry name" value="VOC_core"/>
</dbReference>
<organism evidence="2 3">
    <name type="scientific">Corynebacterium glyciniphilum AJ 3170</name>
    <dbReference type="NCBI Taxonomy" id="1404245"/>
    <lineage>
        <taxon>Bacteria</taxon>
        <taxon>Bacillati</taxon>
        <taxon>Actinomycetota</taxon>
        <taxon>Actinomycetes</taxon>
        <taxon>Mycobacteriales</taxon>
        <taxon>Corynebacteriaceae</taxon>
        <taxon>Corynebacterium</taxon>
    </lineage>
</organism>
<name>X5E513_9CORY</name>
<accession>X5E513</accession>
<reference evidence="2 3" key="1">
    <citation type="journal article" date="2015" name="Int. J. Syst. Evol. Microbiol.">
        <title>Revisiting Corynebacterium glyciniphilum (ex Kubota et al., 1972) sp. nov., nom. rev., isolated from putrefied banana.</title>
        <authorList>
            <person name="Al-Dilaimi A."/>
            <person name="Bednarz H."/>
            <person name="Lomker A."/>
            <person name="Niehaus K."/>
            <person name="Kalinowski J."/>
            <person name="Ruckert C."/>
        </authorList>
    </citation>
    <scope>NUCLEOTIDE SEQUENCE [LARGE SCALE GENOMIC DNA]</scope>
    <source>
        <strain evidence="2">AJ 3170</strain>
    </source>
</reference>
<evidence type="ECO:0000313" key="3">
    <source>
        <dbReference type="Proteomes" id="UP000023703"/>
    </source>
</evidence>
<dbReference type="PANTHER" id="PTHR33993">
    <property type="entry name" value="GLYOXALASE-RELATED"/>
    <property type="match status" value="1"/>
</dbReference>
<dbReference type="RefSeq" id="WP_038545143.1">
    <property type="nucleotide sequence ID" value="NZ_CP006842.1"/>
</dbReference>
<dbReference type="KEGG" id="cgy:CGLY_00585"/>
<keyword evidence="3" id="KW-1185">Reference proteome</keyword>
<dbReference type="Pfam" id="PF00903">
    <property type="entry name" value="Glyoxalase"/>
    <property type="match status" value="1"/>
</dbReference>
<feature type="domain" description="VOC" evidence="1">
    <location>
        <begin position="3"/>
        <end position="109"/>
    </location>
</feature>
<dbReference type="EMBL" id="CP006842">
    <property type="protein sequence ID" value="AHW62565.1"/>
    <property type="molecule type" value="Genomic_DNA"/>
</dbReference>
<dbReference type="eggNOG" id="COG3324">
    <property type="taxonomic scope" value="Bacteria"/>
</dbReference>
<evidence type="ECO:0000259" key="1">
    <source>
        <dbReference type="PROSITE" id="PS51819"/>
    </source>
</evidence>
<protein>
    <recommendedName>
        <fullName evidence="1">VOC domain-containing protein</fullName>
    </recommendedName>
</protein>
<dbReference type="OrthoDB" id="9793039at2"/>
<dbReference type="SUPFAM" id="SSF54593">
    <property type="entry name" value="Glyoxalase/Bleomycin resistance protein/Dihydroxybiphenyl dioxygenase"/>
    <property type="match status" value="1"/>
</dbReference>
<sequence length="113" mass="12384">MAKFTTVEMYSTDAAASASFMAEVFGHPNTLYGDSYYDVHVGDGFTVAFQTNPEPPPPLTIFQVDDLEQMRETVMAAGGVITVEPFDFPGGRRFQFREPGGNELSVWTPAGDH</sequence>